<sequence length="186" mass="21485">MKEELVRNAVTILKEQGFEELSAISISAACGVSKRTFYKTFNGLDEFLDLLMEIICAEVRQEFDKYLVTSLELNQEKIEEFFSIMPRLFGRHFESFMVHLLKIRPDLVKKFLVFRKTEFKKIAEKIISVNVKNVKKRKISQLVATDILQVLVDQIATPQYLVESGESMKTVANSILQIYLYGIYGS</sequence>
<gene>
    <name evidence="4" type="ORF">ND812_15130</name>
</gene>
<dbReference type="Pfam" id="PF00440">
    <property type="entry name" value="TetR_N"/>
    <property type="match status" value="1"/>
</dbReference>
<dbReference type="SUPFAM" id="SSF46689">
    <property type="entry name" value="Homeodomain-like"/>
    <property type="match status" value="1"/>
</dbReference>
<keyword evidence="1 2" id="KW-0238">DNA-binding</keyword>
<dbReference type="EMBL" id="JAMQPV010000002">
    <property type="protein sequence ID" value="MCW7463430.1"/>
    <property type="molecule type" value="Genomic_DNA"/>
</dbReference>
<dbReference type="InterPro" id="IPR001647">
    <property type="entry name" value="HTH_TetR"/>
</dbReference>
<evidence type="ECO:0000313" key="4">
    <source>
        <dbReference type="EMBL" id="MCW7463430.1"/>
    </source>
</evidence>
<evidence type="ECO:0000259" key="3">
    <source>
        <dbReference type="PROSITE" id="PS50977"/>
    </source>
</evidence>
<evidence type="ECO:0000313" key="5">
    <source>
        <dbReference type="Proteomes" id="UP001209737"/>
    </source>
</evidence>
<accession>A0ABT3M0Y9</accession>
<feature type="DNA-binding region" description="H-T-H motif" evidence="2">
    <location>
        <begin position="22"/>
        <end position="41"/>
    </location>
</feature>
<evidence type="ECO:0000256" key="1">
    <source>
        <dbReference type="ARBA" id="ARBA00023125"/>
    </source>
</evidence>
<proteinExistence type="predicted"/>
<dbReference type="Proteomes" id="UP001209737">
    <property type="component" value="Unassembled WGS sequence"/>
</dbReference>
<organism evidence="4 5">
    <name type="scientific">Leptospira limi</name>
    <dbReference type="NCBI Taxonomy" id="2950023"/>
    <lineage>
        <taxon>Bacteria</taxon>
        <taxon>Pseudomonadati</taxon>
        <taxon>Spirochaetota</taxon>
        <taxon>Spirochaetia</taxon>
        <taxon>Leptospirales</taxon>
        <taxon>Leptospiraceae</taxon>
        <taxon>Leptospira</taxon>
    </lineage>
</organism>
<feature type="domain" description="HTH tetR-type" evidence="3">
    <location>
        <begin position="1"/>
        <end position="59"/>
    </location>
</feature>
<dbReference type="InterPro" id="IPR009057">
    <property type="entry name" value="Homeodomain-like_sf"/>
</dbReference>
<dbReference type="PROSITE" id="PS50977">
    <property type="entry name" value="HTH_TETR_2"/>
    <property type="match status" value="1"/>
</dbReference>
<protein>
    <submittedName>
        <fullName evidence="4">TetR/AcrR family transcriptional regulator</fullName>
    </submittedName>
</protein>
<evidence type="ECO:0000256" key="2">
    <source>
        <dbReference type="PROSITE-ProRule" id="PRU00335"/>
    </source>
</evidence>
<comment type="caution">
    <text evidence="4">The sequence shown here is derived from an EMBL/GenBank/DDBJ whole genome shotgun (WGS) entry which is preliminary data.</text>
</comment>
<dbReference type="Gene3D" id="1.10.357.10">
    <property type="entry name" value="Tetracycline Repressor, domain 2"/>
    <property type="match status" value="1"/>
</dbReference>
<keyword evidence="5" id="KW-1185">Reference proteome</keyword>
<name>A0ABT3M0Y9_9LEPT</name>
<dbReference type="RefSeq" id="WP_265376211.1">
    <property type="nucleotide sequence ID" value="NZ_JAMQPV010000002.1"/>
</dbReference>
<reference evidence="4 5" key="1">
    <citation type="submission" date="2022-06" db="EMBL/GenBank/DDBJ databases">
        <title>Leptospira isolates from biofilms formed at urban environments.</title>
        <authorList>
            <person name="Ribeiro P.S."/>
            <person name="Sousa T."/>
            <person name="Carvalho N."/>
            <person name="Aburjaile F."/>
            <person name="Neves F."/>
            <person name="Oliveira D."/>
            <person name="Blanco L."/>
            <person name="Lima J."/>
            <person name="Costa F."/>
            <person name="Brenig B."/>
            <person name="Soares S."/>
            <person name="Ramos R."/>
            <person name="Goes-Neto A."/>
            <person name="Matiuzzi M."/>
            <person name="Azevedo V."/>
            <person name="Ristow P."/>
        </authorList>
    </citation>
    <scope>NUCLEOTIDE SEQUENCE [LARGE SCALE GENOMIC DNA]</scope>
    <source>
        <strain evidence="4 5">VSF25</strain>
    </source>
</reference>